<keyword evidence="9" id="KW-1185">Reference proteome</keyword>
<evidence type="ECO:0000256" key="6">
    <source>
        <dbReference type="ARBA" id="ARBA00023136"/>
    </source>
</evidence>
<protein>
    <recommendedName>
        <fullName evidence="10">Cystinosin</fullName>
    </recommendedName>
</protein>
<dbReference type="PANTHER" id="PTHR13131:SF5">
    <property type="entry name" value="CYSTINOSIN"/>
    <property type="match status" value="1"/>
</dbReference>
<dbReference type="PANTHER" id="PTHR13131">
    <property type="entry name" value="CYSTINOSIN"/>
    <property type="match status" value="1"/>
</dbReference>
<evidence type="ECO:0000256" key="7">
    <source>
        <dbReference type="SAM" id="Phobius"/>
    </source>
</evidence>
<reference evidence="8 9" key="1">
    <citation type="journal article" date="2013" name="Curr. Biol.">
        <title>The Genome of the Foraminiferan Reticulomyxa filosa.</title>
        <authorList>
            <person name="Glockner G."/>
            <person name="Hulsmann N."/>
            <person name="Schleicher M."/>
            <person name="Noegel A.A."/>
            <person name="Eichinger L."/>
            <person name="Gallinger C."/>
            <person name="Pawlowski J."/>
            <person name="Sierra R."/>
            <person name="Euteneuer U."/>
            <person name="Pillet L."/>
            <person name="Moustafa A."/>
            <person name="Platzer M."/>
            <person name="Groth M."/>
            <person name="Szafranski K."/>
            <person name="Schliwa M."/>
        </authorList>
    </citation>
    <scope>NUCLEOTIDE SEQUENCE [LARGE SCALE GENOMIC DNA]</scope>
</reference>
<evidence type="ECO:0000256" key="1">
    <source>
        <dbReference type="ARBA" id="ARBA00004127"/>
    </source>
</evidence>
<evidence type="ECO:0000256" key="2">
    <source>
        <dbReference type="ARBA" id="ARBA00022448"/>
    </source>
</evidence>
<keyword evidence="4" id="KW-0677">Repeat</keyword>
<dbReference type="OMA" id="QIAVYDR"/>
<dbReference type="SMART" id="SM00679">
    <property type="entry name" value="CTNS"/>
    <property type="match status" value="2"/>
</dbReference>
<evidence type="ECO:0008006" key="10">
    <source>
        <dbReference type="Google" id="ProtNLM"/>
    </source>
</evidence>
<evidence type="ECO:0000313" key="9">
    <source>
        <dbReference type="Proteomes" id="UP000023152"/>
    </source>
</evidence>
<dbReference type="Proteomes" id="UP000023152">
    <property type="component" value="Unassembled WGS sequence"/>
</dbReference>
<dbReference type="Pfam" id="PF04193">
    <property type="entry name" value="PQ-loop"/>
    <property type="match status" value="2"/>
</dbReference>
<dbReference type="GO" id="GO:0012505">
    <property type="term" value="C:endomembrane system"/>
    <property type="evidence" value="ECO:0007669"/>
    <property type="project" value="UniProtKB-SubCell"/>
</dbReference>
<dbReference type="GO" id="GO:0005774">
    <property type="term" value="C:vacuolar membrane"/>
    <property type="evidence" value="ECO:0007669"/>
    <property type="project" value="TreeGrafter"/>
</dbReference>
<evidence type="ECO:0000256" key="3">
    <source>
        <dbReference type="ARBA" id="ARBA00022692"/>
    </source>
</evidence>
<gene>
    <name evidence="8" type="ORF">RFI_20288</name>
</gene>
<feature type="transmembrane region" description="Helical" evidence="7">
    <location>
        <begin position="152"/>
        <end position="174"/>
    </location>
</feature>
<feature type="transmembrane region" description="Helical" evidence="7">
    <location>
        <begin position="49"/>
        <end position="68"/>
    </location>
</feature>
<dbReference type="GO" id="GO:0015184">
    <property type="term" value="F:L-cystine transmembrane transporter activity"/>
    <property type="evidence" value="ECO:0007669"/>
    <property type="project" value="TreeGrafter"/>
</dbReference>
<dbReference type="Gene3D" id="1.20.1280.290">
    <property type="match status" value="1"/>
</dbReference>
<dbReference type="EMBL" id="ASPP01017368">
    <property type="protein sequence ID" value="ETO17045.1"/>
    <property type="molecule type" value="Genomic_DNA"/>
</dbReference>
<evidence type="ECO:0000256" key="4">
    <source>
        <dbReference type="ARBA" id="ARBA00022737"/>
    </source>
</evidence>
<keyword evidence="2" id="KW-0813">Transport</keyword>
<name>X6MVB2_RETFI</name>
<feature type="transmembrane region" description="Helical" evidence="7">
    <location>
        <begin position="88"/>
        <end position="106"/>
    </location>
</feature>
<evidence type="ECO:0000313" key="8">
    <source>
        <dbReference type="EMBL" id="ETO17045.1"/>
    </source>
</evidence>
<feature type="transmembrane region" description="Helical" evidence="7">
    <location>
        <begin position="118"/>
        <end position="140"/>
    </location>
</feature>
<organism evidence="8 9">
    <name type="scientific">Reticulomyxa filosa</name>
    <dbReference type="NCBI Taxonomy" id="46433"/>
    <lineage>
        <taxon>Eukaryota</taxon>
        <taxon>Sar</taxon>
        <taxon>Rhizaria</taxon>
        <taxon>Retaria</taxon>
        <taxon>Foraminifera</taxon>
        <taxon>Monothalamids</taxon>
        <taxon>Reticulomyxidae</taxon>
        <taxon>Reticulomyxa</taxon>
    </lineage>
</organism>
<comment type="subcellular location">
    <subcellularLocation>
        <location evidence="1">Endomembrane system</location>
        <topology evidence="1">Multi-pass membrane protein</topology>
    </subcellularLocation>
</comment>
<accession>X6MVB2</accession>
<dbReference type="AlphaFoldDB" id="X6MVB2"/>
<keyword evidence="5 7" id="KW-1133">Transmembrane helix</keyword>
<comment type="caution">
    <text evidence="8">The sequence shown here is derived from an EMBL/GenBank/DDBJ whole genome shotgun (WGS) entry which is preliminary data.</text>
</comment>
<proteinExistence type="predicted"/>
<dbReference type="InterPro" id="IPR006603">
    <property type="entry name" value="PQ-loop_rpt"/>
</dbReference>
<dbReference type="InterPro" id="IPR005282">
    <property type="entry name" value="LC_transporter"/>
</dbReference>
<keyword evidence="6 7" id="KW-0472">Membrane</keyword>
<evidence type="ECO:0000256" key="5">
    <source>
        <dbReference type="ARBA" id="ARBA00022989"/>
    </source>
</evidence>
<sequence length="238" mass="27933">MSVRHQWLQYFCDVLGWLYFAAWSVSFYPQLLLNFKRKTTYGLSYDYQSYNFTGFLFYSIYCVCTYVNYDNTHSSNSNNPIELNDIAFAVHAFVITCVILVQIMIYPRHNQHVSKFAIVFLFLAWVFAFYNLFLSILYQLSSGDDKYGLPWFGGYSTVSYLGFVKVSISIIKYVPQAYMNWRDKSTTGWSIGNVVLDFTGLFFSHTYKYFIPLYTYTCLCVHIYKKHHLFICAFAGAH</sequence>
<feature type="transmembrane region" description="Helical" evidence="7">
    <location>
        <begin position="6"/>
        <end position="28"/>
    </location>
</feature>
<dbReference type="OrthoDB" id="75720at2759"/>
<keyword evidence="3 7" id="KW-0812">Transmembrane</keyword>